<dbReference type="GO" id="GO:0005634">
    <property type="term" value="C:nucleus"/>
    <property type="evidence" value="ECO:0007669"/>
    <property type="project" value="TreeGrafter"/>
</dbReference>
<sequence>MVSNIWVAAADNQIDVVKQHLDSGKVSPNSSDANGYTAIHAAASYGHVGLLRLLIQRGGNINVQDNEGDTPLHHTEDLATAKVMVEEFSADYKIKNEDGLTAGQYIEEEGEFPELANYLRSLIHDGPESSGESVAGSGSTSDQFIASLPTPGNVDGHEIRYTMEADAPNLTPEEEAEKKKKIEAILNSENPEEALRELVRNAVHDGMAQFRAEAEDGDNKRQKSG</sequence>
<keyword evidence="2 3" id="KW-0040">ANK repeat</keyword>
<accession>A5DB07</accession>
<dbReference type="PANTHER" id="PTHR24201:SF14">
    <property type="entry name" value="CYCLIN-DEPENDENT KINASE 4 INHIBITOR C-LIKE"/>
    <property type="match status" value="1"/>
</dbReference>
<dbReference type="KEGG" id="pgu:PGUG_00462"/>
<dbReference type="SUPFAM" id="SSF48403">
    <property type="entry name" value="Ankyrin repeat"/>
    <property type="match status" value="1"/>
</dbReference>
<dbReference type="Pfam" id="PF12796">
    <property type="entry name" value="Ank_2"/>
    <property type="match status" value="1"/>
</dbReference>
<dbReference type="EMBL" id="CH408155">
    <property type="protein sequence ID" value="EDK36364.2"/>
    <property type="molecule type" value="Genomic_DNA"/>
</dbReference>
<dbReference type="Proteomes" id="UP000001997">
    <property type="component" value="Unassembled WGS sequence"/>
</dbReference>
<gene>
    <name evidence="5" type="ORF">PGUG_00462</name>
</gene>
<dbReference type="AlphaFoldDB" id="A5DB07"/>
<keyword evidence="6" id="KW-1185">Reference proteome</keyword>
<dbReference type="PANTHER" id="PTHR24201">
    <property type="entry name" value="ANK_REP_REGION DOMAIN-CONTAINING PROTEIN"/>
    <property type="match status" value="1"/>
</dbReference>
<feature type="compositionally biased region" description="Low complexity" evidence="4">
    <location>
        <begin position="128"/>
        <end position="141"/>
    </location>
</feature>
<evidence type="ECO:0000313" key="6">
    <source>
        <dbReference type="Proteomes" id="UP000001997"/>
    </source>
</evidence>
<dbReference type="VEuPathDB" id="FungiDB:PGUG_00462"/>
<dbReference type="FunCoup" id="A5DB07">
    <property type="interactions" value="173"/>
</dbReference>
<dbReference type="Gene3D" id="1.25.40.20">
    <property type="entry name" value="Ankyrin repeat-containing domain"/>
    <property type="match status" value="1"/>
</dbReference>
<evidence type="ECO:0000256" key="1">
    <source>
        <dbReference type="ARBA" id="ARBA00022737"/>
    </source>
</evidence>
<name>A5DB07_PICGU</name>
<evidence type="ECO:0000256" key="3">
    <source>
        <dbReference type="PROSITE-ProRule" id="PRU00023"/>
    </source>
</evidence>
<keyword evidence="1" id="KW-0677">Repeat</keyword>
<protein>
    <submittedName>
        <fullName evidence="5">Uncharacterized protein</fullName>
    </submittedName>
</protein>
<dbReference type="InterPro" id="IPR050776">
    <property type="entry name" value="Ank_Repeat/CDKN_Inhibitor"/>
</dbReference>
<evidence type="ECO:0000256" key="4">
    <source>
        <dbReference type="SAM" id="MobiDB-lite"/>
    </source>
</evidence>
<dbReference type="eggNOG" id="KOG0504">
    <property type="taxonomic scope" value="Eukaryota"/>
</dbReference>
<reference evidence="5 6" key="1">
    <citation type="journal article" date="2009" name="Nature">
        <title>Evolution of pathogenicity and sexual reproduction in eight Candida genomes.</title>
        <authorList>
            <person name="Butler G."/>
            <person name="Rasmussen M.D."/>
            <person name="Lin M.F."/>
            <person name="Santos M.A."/>
            <person name="Sakthikumar S."/>
            <person name="Munro C.A."/>
            <person name="Rheinbay E."/>
            <person name="Grabherr M."/>
            <person name="Forche A."/>
            <person name="Reedy J.L."/>
            <person name="Agrafioti I."/>
            <person name="Arnaud M.B."/>
            <person name="Bates S."/>
            <person name="Brown A.J."/>
            <person name="Brunke S."/>
            <person name="Costanzo M.C."/>
            <person name="Fitzpatrick D.A."/>
            <person name="de Groot P.W."/>
            <person name="Harris D."/>
            <person name="Hoyer L.L."/>
            <person name="Hube B."/>
            <person name="Klis F.M."/>
            <person name="Kodira C."/>
            <person name="Lennard N."/>
            <person name="Logue M.E."/>
            <person name="Martin R."/>
            <person name="Neiman A.M."/>
            <person name="Nikolaou E."/>
            <person name="Quail M.A."/>
            <person name="Quinn J."/>
            <person name="Santos M.C."/>
            <person name="Schmitzberger F.F."/>
            <person name="Sherlock G."/>
            <person name="Shah P."/>
            <person name="Silverstein K.A."/>
            <person name="Skrzypek M.S."/>
            <person name="Soll D."/>
            <person name="Staggs R."/>
            <person name="Stansfield I."/>
            <person name="Stumpf M.P."/>
            <person name="Sudbery P.E."/>
            <person name="Srikantha T."/>
            <person name="Zeng Q."/>
            <person name="Berman J."/>
            <person name="Berriman M."/>
            <person name="Heitman J."/>
            <person name="Gow N.A."/>
            <person name="Lorenz M.C."/>
            <person name="Birren B.W."/>
            <person name="Kellis M."/>
            <person name="Cuomo C.A."/>
        </authorList>
    </citation>
    <scope>NUCLEOTIDE SEQUENCE [LARGE SCALE GENOMIC DNA]</scope>
    <source>
        <strain evidence="6">ATCC 6260 / CBS 566 / DSM 6381 / JCM 1539 / NBRC 10279 / NRRL Y-324</strain>
    </source>
</reference>
<feature type="region of interest" description="Disordered" evidence="4">
    <location>
        <begin position="127"/>
        <end position="155"/>
    </location>
</feature>
<feature type="repeat" description="ANK" evidence="3">
    <location>
        <begin position="34"/>
        <end position="66"/>
    </location>
</feature>
<evidence type="ECO:0000256" key="2">
    <source>
        <dbReference type="ARBA" id="ARBA00023043"/>
    </source>
</evidence>
<proteinExistence type="predicted"/>
<dbReference type="PROSITE" id="PS50088">
    <property type="entry name" value="ANK_REPEAT"/>
    <property type="match status" value="1"/>
</dbReference>
<dbReference type="InParanoid" id="A5DB07"/>
<evidence type="ECO:0000313" key="5">
    <source>
        <dbReference type="EMBL" id="EDK36364.2"/>
    </source>
</evidence>
<dbReference type="InterPro" id="IPR036770">
    <property type="entry name" value="Ankyrin_rpt-contain_sf"/>
</dbReference>
<dbReference type="STRING" id="294746.A5DB07"/>
<dbReference type="HOGENOM" id="CLU_078327_0_0_1"/>
<dbReference type="OrthoDB" id="19174at2759"/>
<dbReference type="InterPro" id="IPR002110">
    <property type="entry name" value="Ankyrin_rpt"/>
</dbReference>
<organism evidence="5 6">
    <name type="scientific">Meyerozyma guilliermondii (strain ATCC 6260 / CBS 566 / DSM 6381 / JCM 1539 / NBRC 10279 / NRRL Y-324)</name>
    <name type="common">Yeast</name>
    <name type="synonym">Candida guilliermondii</name>
    <dbReference type="NCBI Taxonomy" id="294746"/>
    <lineage>
        <taxon>Eukaryota</taxon>
        <taxon>Fungi</taxon>
        <taxon>Dikarya</taxon>
        <taxon>Ascomycota</taxon>
        <taxon>Saccharomycotina</taxon>
        <taxon>Pichiomycetes</taxon>
        <taxon>Debaryomycetaceae</taxon>
        <taxon>Meyerozyma</taxon>
    </lineage>
</organism>
<dbReference type="GeneID" id="5129397"/>
<dbReference type="SMART" id="SM00248">
    <property type="entry name" value="ANK"/>
    <property type="match status" value="1"/>
</dbReference>
<dbReference type="PROSITE" id="PS50297">
    <property type="entry name" value="ANK_REP_REGION"/>
    <property type="match status" value="1"/>
</dbReference>
<dbReference type="RefSeq" id="XP_001487085.2">
    <property type="nucleotide sequence ID" value="XM_001487035.1"/>
</dbReference>